<dbReference type="GO" id="GO:0000287">
    <property type="term" value="F:magnesium ion binding"/>
    <property type="evidence" value="ECO:0007669"/>
    <property type="project" value="InterPro"/>
</dbReference>
<dbReference type="SUPFAM" id="SSF56214">
    <property type="entry name" value="4'-phosphopantetheinyl transferase"/>
    <property type="match status" value="2"/>
</dbReference>
<evidence type="ECO:0000313" key="5">
    <source>
        <dbReference type="Proteomes" id="UP000199614"/>
    </source>
</evidence>
<dbReference type="Proteomes" id="UP000199614">
    <property type="component" value="Unassembled WGS sequence"/>
</dbReference>
<reference evidence="4 5" key="1">
    <citation type="submission" date="2016-10" db="EMBL/GenBank/DDBJ databases">
        <authorList>
            <person name="de Groot N.N."/>
        </authorList>
    </citation>
    <scope>NUCLEOTIDE SEQUENCE [LARGE SCALE GENOMIC DNA]</scope>
    <source>
        <strain evidence="4 5">CGMCC 4.1877</strain>
    </source>
</reference>
<dbReference type="InterPro" id="IPR050559">
    <property type="entry name" value="P-Pant_transferase_sf"/>
</dbReference>
<evidence type="ECO:0000259" key="3">
    <source>
        <dbReference type="Pfam" id="PF01648"/>
    </source>
</evidence>
<name>A0A1I5G1S8_PSUAM</name>
<dbReference type="RefSeq" id="WP_245773852.1">
    <property type="nucleotide sequence ID" value="NZ_FOUY01000042.1"/>
</dbReference>
<keyword evidence="2 4" id="KW-0808">Transferase</keyword>
<gene>
    <name evidence="4" type="ORF">SAMN05216207_104244</name>
</gene>
<dbReference type="InterPro" id="IPR008278">
    <property type="entry name" value="4-PPantetheinyl_Trfase_dom"/>
</dbReference>
<comment type="similarity">
    <text evidence="1">Belongs to the P-Pant transferase superfamily. Gsp/Sfp/HetI/AcpT family.</text>
</comment>
<organism evidence="4 5">
    <name type="scientific">Pseudonocardia ammonioxydans</name>
    <dbReference type="NCBI Taxonomy" id="260086"/>
    <lineage>
        <taxon>Bacteria</taxon>
        <taxon>Bacillati</taxon>
        <taxon>Actinomycetota</taxon>
        <taxon>Actinomycetes</taxon>
        <taxon>Pseudonocardiales</taxon>
        <taxon>Pseudonocardiaceae</taxon>
        <taxon>Pseudonocardia</taxon>
    </lineage>
</organism>
<sequence>MTVTVWWAAPTDPVSRPDLVALLDEHERTRMAAFRRAEDRARYLAAHALTRLVLASHLDLDIDPAALDLDRTCDCGKPHGKPRLAGRPDDPGFSLTHSGGLVGVALGAGPVGVDVERHRPLSDLDGLARHALSAAERDAALPGAEGFLITWTRKEALLKATGTGLASPMDAITLSAPGTPAQVLDWPDAGGPWWVADVATPHDDHPGAVAGAGPVAPVITVADGDAVLSVVRGTMSR</sequence>
<feature type="domain" description="4'-phosphopantetheinyl transferase" evidence="3">
    <location>
        <begin position="110"/>
        <end position="185"/>
    </location>
</feature>
<keyword evidence="5" id="KW-1185">Reference proteome</keyword>
<dbReference type="PANTHER" id="PTHR12215">
    <property type="entry name" value="PHOSPHOPANTETHEINE TRANSFERASE"/>
    <property type="match status" value="1"/>
</dbReference>
<evidence type="ECO:0000313" key="4">
    <source>
        <dbReference type="EMBL" id="SFO29945.1"/>
    </source>
</evidence>
<dbReference type="Pfam" id="PF01648">
    <property type="entry name" value="ACPS"/>
    <property type="match status" value="1"/>
</dbReference>
<dbReference type="PANTHER" id="PTHR12215:SF10">
    <property type="entry name" value="L-AMINOADIPATE-SEMIALDEHYDE DEHYDROGENASE-PHOSPHOPANTETHEINYL TRANSFERASE"/>
    <property type="match status" value="1"/>
</dbReference>
<evidence type="ECO:0000256" key="1">
    <source>
        <dbReference type="ARBA" id="ARBA00010990"/>
    </source>
</evidence>
<protein>
    <submittedName>
        <fullName evidence="4">4'-phosphopantetheinyl transferase</fullName>
    </submittedName>
</protein>
<dbReference type="GO" id="GO:0019878">
    <property type="term" value="P:lysine biosynthetic process via aminoadipic acid"/>
    <property type="evidence" value="ECO:0007669"/>
    <property type="project" value="TreeGrafter"/>
</dbReference>
<dbReference type="AlphaFoldDB" id="A0A1I5G1S8"/>
<dbReference type="EMBL" id="FOUY01000042">
    <property type="protein sequence ID" value="SFO29945.1"/>
    <property type="molecule type" value="Genomic_DNA"/>
</dbReference>
<dbReference type="GO" id="GO:0008897">
    <property type="term" value="F:holo-[acyl-carrier-protein] synthase activity"/>
    <property type="evidence" value="ECO:0007669"/>
    <property type="project" value="InterPro"/>
</dbReference>
<dbReference type="STRING" id="260086.SAMN05216207_104244"/>
<dbReference type="Gene3D" id="3.90.470.20">
    <property type="entry name" value="4'-phosphopantetheinyl transferase domain"/>
    <property type="match status" value="2"/>
</dbReference>
<dbReference type="InterPro" id="IPR037143">
    <property type="entry name" value="4-PPantetheinyl_Trfase_dom_sf"/>
</dbReference>
<dbReference type="GO" id="GO:0005829">
    <property type="term" value="C:cytosol"/>
    <property type="evidence" value="ECO:0007669"/>
    <property type="project" value="TreeGrafter"/>
</dbReference>
<proteinExistence type="inferred from homology"/>
<accession>A0A1I5G1S8</accession>
<evidence type="ECO:0000256" key="2">
    <source>
        <dbReference type="ARBA" id="ARBA00022679"/>
    </source>
</evidence>